<dbReference type="PANTHER" id="PTHR30055:SF234">
    <property type="entry name" value="HTH-TYPE TRANSCRIPTIONAL REGULATOR BETI"/>
    <property type="match status" value="1"/>
</dbReference>
<dbReference type="Gene3D" id="1.10.357.10">
    <property type="entry name" value="Tetracycline Repressor, domain 2"/>
    <property type="match status" value="1"/>
</dbReference>
<keyword evidence="2 4" id="KW-0238">DNA-binding</keyword>
<evidence type="ECO:0000256" key="1">
    <source>
        <dbReference type="ARBA" id="ARBA00023015"/>
    </source>
</evidence>
<sequence>MIRPPRQERSRRAWARVLEAGVALFEEGGYEAFTIAAVCERARVAPRAIYDRTPSKEALFVAVYEHRVSQIWEEMRVFDDEERWAGLDGPELVAALFAEFGDILRRHEAFTRSLMSISPATHSGIYQRAHCYSHRLADRMAGLLLTIKPHIAHPDPETAVRVCFTSVYSALVMRIGYGPEFVQPVLDHDAFVRHLVEMSVCYLFGPRPEAA</sequence>
<dbReference type="InterPro" id="IPR001647">
    <property type="entry name" value="HTH_TetR"/>
</dbReference>
<dbReference type="InterPro" id="IPR050109">
    <property type="entry name" value="HTH-type_TetR-like_transc_reg"/>
</dbReference>
<name>A0ABY4L6Q1_THEAE</name>
<dbReference type="Pfam" id="PF00440">
    <property type="entry name" value="TetR_N"/>
    <property type="match status" value="1"/>
</dbReference>
<evidence type="ECO:0000313" key="7">
    <source>
        <dbReference type="Proteomes" id="UP000832041"/>
    </source>
</evidence>
<reference evidence="6 7" key="1">
    <citation type="submission" date="2020-04" db="EMBL/GenBank/DDBJ databases">
        <title>Thermobifida alba genome sequencing and assembly.</title>
        <authorList>
            <person name="Luzics S."/>
            <person name="Horvath B."/>
            <person name="Nagy I."/>
            <person name="Toth A."/>
            <person name="Nagy I."/>
            <person name="Kukolya J."/>
        </authorList>
    </citation>
    <scope>NUCLEOTIDE SEQUENCE [LARGE SCALE GENOMIC DNA]</scope>
    <source>
        <strain evidence="6 7">DSM 43795</strain>
    </source>
</reference>
<dbReference type="EMBL" id="CP051627">
    <property type="protein sequence ID" value="UPT23302.1"/>
    <property type="molecule type" value="Genomic_DNA"/>
</dbReference>
<evidence type="ECO:0000256" key="3">
    <source>
        <dbReference type="ARBA" id="ARBA00023163"/>
    </source>
</evidence>
<dbReference type="Proteomes" id="UP000832041">
    <property type="component" value="Chromosome"/>
</dbReference>
<keyword evidence="1" id="KW-0805">Transcription regulation</keyword>
<accession>A0ABY4L6Q1</accession>
<evidence type="ECO:0000256" key="4">
    <source>
        <dbReference type="PROSITE-ProRule" id="PRU00335"/>
    </source>
</evidence>
<feature type="domain" description="HTH tetR-type" evidence="5">
    <location>
        <begin position="11"/>
        <end position="71"/>
    </location>
</feature>
<dbReference type="SUPFAM" id="SSF46689">
    <property type="entry name" value="Homeodomain-like"/>
    <property type="match status" value="1"/>
</dbReference>
<keyword evidence="3" id="KW-0804">Transcription</keyword>
<gene>
    <name evidence="6" type="ORF">FOF52_03270</name>
</gene>
<dbReference type="InterPro" id="IPR041669">
    <property type="entry name" value="TetR_C_15"/>
</dbReference>
<dbReference type="Pfam" id="PF17918">
    <property type="entry name" value="TetR_C_15"/>
    <property type="match status" value="1"/>
</dbReference>
<proteinExistence type="predicted"/>
<keyword evidence="7" id="KW-1185">Reference proteome</keyword>
<organism evidence="6 7">
    <name type="scientific">Thermobifida alba</name>
    <name type="common">Thermomonospora alba</name>
    <dbReference type="NCBI Taxonomy" id="53522"/>
    <lineage>
        <taxon>Bacteria</taxon>
        <taxon>Bacillati</taxon>
        <taxon>Actinomycetota</taxon>
        <taxon>Actinomycetes</taxon>
        <taxon>Streptosporangiales</taxon>
        <taxon>Nocardiopsidaceae</taxon>
        <taxon>Thermobifida</taxon>
    </lineage>
</organism>
<dbReference type="PROSITE" id="PS50977">
    <property type="entry name" value="HTH_TETR_2"/>
    <property type="match status" value="1"/>
</dbReference>
<evidence type="ECO:0000259" key="5">
    <source>
        <dbReference type="PROSITE" id="PS50977"/>
    </source>
</evidence>
<feature type="DNA-binding region" description="H-T-H motif" evidence="4">
    <location>
        <begin position="34"/>
        <end position="53"/>
    </location>
</feature>
<dbReference type="PANTHER" id="PTHR30055">
    <property type="entry name" value="HTH-TYPE TRANSCRIPTIONAL REGULATOR RUTR"/>
    <property type="match status" value="1"/>
</dbReference>
<evidence type="ECO:0000313" key="6">
    <source>
        <dbReference type="EMBL" id="UPT23302.1"/>
    </source>
</evidence>
<evidence type="ECO:0000256" key="2">
    <source>
        <dbReference type="ARBA" id="ARBA00023125"/>
    </source>
</evidence>
<protein>
    <submittedName>
        <fullName evidence="6">TetR/AcrR family transcriptional regulator</fullName>
    </submittedName>
</protein>
<dbReference type="InterPro" id="IPR009057">
    <property type="entry name" value="Homeodomain-like_sf"/>
</dbReference>